<dbReference type="Gene3D" id="3.30.70.270">
    <property type="match status" value="1"/>
</dbReference>
<dbReference type="FunFam" id="3.30.70.270:FF:000020">
    <property type="entry name" value="Transposon Tf2-6 polyprotein-like Protein"/>
    <property type="match status" value="1"/>
</dbReference>
<evidence type="ECO:0000313" key="1">
    <source>
        <dbReference type="EMBL" id="KYP76152.1"/>
    </source>
</evidence>
<dbReference type="PANTHER" id="PTHR33064:SF39">
    <property type="match status" value="1"/>
</dbReference>
<dbReference type="EMBL" id="CM003603">
    <property type="protein sequence ID" value="KYP76152.1"/>
    <property type="molecule type" value="Genomic_DNA"/>
</dbReference>
<keyword evidence="2" id="KW-1185">Reference proteome</keyword>
<dbReference type="PANTHER" id="PTHR33064">
    <property type="entry name" value="POL PROTEIN"/>
    <property type="match status" value="1"/>
</dbReference>
<dbReference type="InterPro" id="IPR051320">
    <property type="entry name" value="Viral_Replic_Matur_Polypro"/>
</dbReference>
<protein>
    <submittedName>
        <fullName evidence="1">Retrovirus-related Pol polyprotein from transposon opus</fullName>
    </submittedName>
</protein>
<accession>A0A151UA43</accession>
<evidence type="ECO:0000313" key="2">
    <source>
        <dbReference type="Proteomes" id="UP000075243"/>
    </source>
</evidence>
<dbReference type="Proteomes" id="UP000075243">
    <property type="component" value="Chromosome 1"/>
</dbReference>
<dbReference type="Gramene" id="C.cajan_19795.t">
    <property type="protein sequence ID" value="C.cajan_19795.t"/>
    <property type="gene ID" value="C.cajan_19795"/>
</dbReference>
<organism evidence="1 2">
    <name type="scientific">Cajanus cajan</name>
    <name type="common">Pigeon pea</name>
    <name type="synonym">Cajanus indicus</name>
    <dbReference type="NCBI Taxonomy" id="3821"/>
    <lineage>
        <taxon>Eukaryota</taxon>
        <taxon>Viridiplantae</taxon>
        <taxon>Streptophyta</taxon>
        <taxon>Embryophyta</taxon>
        <taxon>Tracheophyta</taxon>
        <taxon>Spermatophyta</taxon>
        <taxon>Magnoliopsida</taxon>
        <taxon>eudicotyledons</taxon>
        <taxon>Gunneridae</taxon>
        <taxon>Pentapetalae</taxon>
        <taxon>rosids</taxon>
        <taxon>fabids</taxon>
        <taxon>Fabales</taxon>
        <taxon>Fabaceae</taxon>
        <taxon>Papilionoideae</taxon>
        <taxon>50 kb inversion clade</taxon>
        <taxon>NPAAA clade</taxon>
        <taxon>indigoferoid/millettioid clade</taxon>
        <taxon>Phaseoleae</taxon>
        <taxon>Cajanus</taxon>
    </lineage>
</organism>
<dbReference type="InterPro" id="IPR043502">
    <property type="entry name" value="DNA/RNA_pol_sf"/>
</dbReference>
<dbReference type="AlphaFoldDB" id="A0A151UA43"/>
<sequence>MVREGIVLDCKVSPKGMEVDPAKVDIISKLPPPINMKGIKSVLGHAGFYRRFIKDFSKIAKPVNNLLLKNNMFDFDNDCLQAFELLKSSLSYGAIKLEDSAFGRTWLVNGQRLKHYLGGEVKRLTTTTQLKEP</sequence>
<dbReference type="InterPro" id="IPR043128">
    <property type="entry name" value="Rev_trsase/Diguanyl_cyclase"/>
</dbReference>
<proteinExistence type="predicted"/>
<name>A0A151UA43_CAJCA</name>
<dbReference type="SUPFAM" id="SSF56672">
    <property type="entry name" value="DNA/RNA polymerases"/>
    <property type="match status" value="1"/>
</dbReference>
<gene>
    <name evidence="1" type="ORF">KK1_020377</name>
</gene>
<reference evidence="1 2" key="1">
    <citation type="journal article" date="2012" name="Nat. Biotechnol.">
        <title>Draft genome sequence of pigeonpea (Cajanus cajan), an orphan legume crop of resource-poor farmers.</title>
        <authorList>
            <person name="Varshney R.K."/>
            <person name="Chen W."/>
            <person name="Li Y."/>
            <person name="Bharti A.K."/>
            <person name="Saxena R.K."/>
            <person name="Schlueter J.A."/>
            <person name="Donoghue M.T."/>
            <person name="Azam S."/>
            <person name="Fan G."/>
            <person name="Whaley A.M."/>
            <person name="Farmer A.D."/>
            <person name="Sheridan J."/>
            <person name="Iwata A."/>
            <person name="Tuteja R."/>
            <person name="Penmetsa R.V."/>
            <person name="Wu W."/>
            <person name="Upadhyaya H.D."/>
            <person name="Yang S.P."/>
            <person name="Shah T."/>
            <person name="Saxena K.B."/>
            <person name="Michael T."/>
            <person name="McCombie W.R."/>
            <person name="Yang B."/>
            <person name="Zhang G."/>
            <person name="Yang H."/>
            <person name="Wang J."/>
            <person name="Spillane C."/>
            <person name="Cook D.R."/>
            <person name="May G.D."/>
            <person name="Xu X."/>
            <person name="Jackson S.A."/>
        </authorList>
    </citation>
    <scope>NUCLEOTIDE SEQUENCE [LARGE SCALE GENOMIC DNA]</scope>
    <source>
        <strain evidence="2">cv. Asha</strain>
    </source>
</reference>
<dbReference type="STRING" id="3821.A0A151UA43"/>